<dbReference type="PANTHER" id="PTHR21310">
    <property type="entry name" value="AMINOGLYCOSIDE PHOSPHOTRANSFERASE-RELATED-RELATED"/>
    <property type="match status" value="1"/>
</dbReference>
<reference evidence="3 4" key="1">
    <citation type="submission" date="2024-02" db="EMBL/GenBank/DDBJ databases">
        <title>De novo assembly and annotation of 12 fungi associated with fruit tree decline syndrome in Ontario, Canada.</title>
        <authorList>
            <person name="Sulman M."/>
            <person name="Ellouze W."/>
            <person name="Ilyukhin E."/>
        </authorList>
    </citation>
    <scope>NUCLEOTIDE SEQUENCE [LARGE SCALE GENOMIC DNA]</scope>
    <source>
        <strain evidence="3 4">M97-236</strain>
    </source>
</reference>
<dbReference type="Proteomes" id="UP001521222">
    <property type="component" value="Unassembled WGS sequence"/>
</dbReference>
<proteinExistence type="predicted"/>
<dbReference type="InterPro" id="IPR051678">
    <property type="entry name" value="AGP_Transferase"/>
</dbReference>
<evidence type="ECO:0000259" key="2">
    <source>
        <dbReference type="Pfam" id="PF01636"/>
    </source>
</evidence>
<dbReference type="Pfam" id="PF01636">
    <property type="entry name" value="APH"/>
    <property type="match status" value="1"/>
</dbReference>
<organism evidence="3 4">
    <name type="scientific">Nothophoma quercina</name>
    <dbReference type="NCBI Taxonomy" id="749835"/>
    <lineage>
        <taxon>Eukaryota</taxon>
        <taxon>Fungi</taxon>
        <taxon>Dikarya</taxon>
        <taxon>Ascomycota</taxon>
        <taxon>Pezizomycotina</taxon>
        <taxon>Dothideomycetes</taxon>
        <taxon>Pleosporomycetidae</taxon>
        <taxon>Pleosporales</taxon>
        <taxon>Pleosporineae</taxon>
        <taxon>Didymellaceae</taxon>
        <taxon>Nothophoma</taxon>
    </lineage>
</organism>
<feature type="domain" description="Aminoglycoside phosphotransferase" evidence="2">
    <location>
        <begin position="41"/>
        <end position="220"/>
    </location>
</feature>
<sequence>MFRVSLPVDPHYRTESAVSTIAFVQQKTSIHTAHIIAYSANNTNQLGFEWILMNDIPGTTLYKAWRKMSGDGKEALVKQLVQYQAQLLEHRFQKIGNVYRQGDGFVVDRLTTTIFFQGDHITQNVARGPFTSSHEWLKTRLQLVVTDQQRILSYSCDEDEIEDAEFAHNLAKKLLELLPTVFLSNSSASEPTVLFHDNLSMQNIWVNEQGQLSAIMDWEAVSAVPLWRACQLPQMFEDRIREEKPEKENYAADSDEEDDKDDDGLDNEGITDLYWEHLLEYELTQLRRVFVQEMEKVNRDWVATMKQNTLKADFERAVEDCDNGWRNKVIKKWVDYLVEGSPKSLSLMLYKQPDIDQLSCTSMDWEEA</sequence>
<dbReference type="InterPro" id="IPR011009">
    <property type="entry name" value="Kinase-like_dom_sf"/>
</dbReference>
<feature type="compositionally biased region" description="Acidic residues" evidence="1">
    <location>
        <begin position="253"/>
        <end position="266"/>
    </location>
</feature>
<accession>A0ABR3S3X2</accession>
<keyword evidence="4" id="KW-1185">Reference proteome</keyword>
<dbReference type="EMBL" id="JAKIXB020000001">
    <property type="protein sequence ID" value="KAL1611375.1"/>
    <property type="molecule type" value="Genomic_DNA"/>
</dbReference>
<evidence type="ECO:0000313" key="3">
    <source>
        <dbReference type="EMBL" id="KAL1611375.1"/>
    </source>
</evidence>
<protein>
    <recommendedName>
        <fullName evidence="2">Aminoglycoside phosphotransferase domain-containing protein</fullName>
    </recommendedName>
</protein>
<feature type="region of interest" description="Disordered" evidence="1">
    <location>
        <begin position="243"/>
        <end position="266"/>
    </location>
</feature>
<dbReference type="SUPFAM" id="SSF56112">
    <property type="entry name" value="Protein kinase-like (PK-like)"/>
    <property type="match status" value="1"/>
</dbReference>
<name>A0ABR3S3X2_9PLEO</name>
<dbReference type="InterPro" id="IPR002575">
    <property type="entry name" value="Aminoglycoside_PTrfase"/>
</dbReference>
<gene>
    <name evidence="3" type="ORF">SLS59_000094</name>
</gene>
<evidence type="ECO:0000256" key="1">
    <source>
        <dbReference type="SAM" id="MobiDB-lite"/>
    </source>
</evidence>
<dbReference type="PANTHER" id="PTHR21310:SF13">
    <property type="entry name" value="AMINOGLYCOSIDE PHOSPHOTRANSFERASE DOMAIN-CONTAINING PROTEIN"/>
    <property type="match status" value="1"/>
</dbReference>
<evidence type="ECO:0000313" key="4">
    <source>
        <dbReference type="Proteomes" id="UP001521222"/>
    </source>
</evidence>
<comment type="caution">
    <text evidence="3">The sequence shown here is derived from an EMBL/GenBank/DDBJ whole genome shotgun (WGS) entry which is preliminary data.</text>
</comment>